<keyword evidence="3" id="KW-1185">Reference proteome</keyword>
<name>A0ABR6KQ27_9BACT</name>
<accession>A0ABR6KQ27</accession>
<feature type="region of interest" description="Disordered" evidence="1">
    <location>
        <begin position="32"/>
        <end position="66"/>
    </location>
</feature>
<evidence type="ECO:0008006" key="4">
    <source>
        <dbReference type="Google" id="ProtNLM"/>
    </source>
</evidence>
<evidence type="ECO:0000313" key="2">
    <source>
        <dbReference type="EMBL" id="MBB4623468.1"/>
    </source>
</evidence>
<sequence>MVDKDQAKETAIGTVIDAVNAEIVQFSETLSRRGVGKKAKVEPDDKPIIPPEEGGGEGGGDRPEIE</sequence>
<reference evidence="2 3" key="1">
    <citation type="submission" date="2020-08" db="EMBL/GenBank/DDBJ databases">
        <title>Genomic Encyclopedia of Type Strains, Phase IV (KMG-IV): sequencing the most valuable type-strain genomes for metagenomic binning, comparative biology and taxonomic classification.</title>
        <authorList>
            <person name="Goeker M."/>
        </authorList>
    </citation>
    <scope>NUCLEOTIDE SEQUENCE [LARGE SCALE GENOMIC DNA]</scope>
    <source>
        <strain evidence="2 3">DSM 102983</strain>
    </source>
</reference>
<dbReference type="RefSeq" id="WP_183671571.1">
    <property type="nucleotide sequence ID" value="NZ_BMPB01000008.1"/>
</dbReference>
<comment type="caution">
    <text evidence="2">The sequence shown here is derived from an EMBL/GenBank/DDBJ whole genome shotgun (WGS) entry which is preliminary data.</text>
</comment>
<gene>
    <name evidence="2" type="ORF">GGQ57_003384</name>
</gene>
<evidence type="ECO:0000313" key="3">
    <source>
        <dbReference type="Proteomes" id="UP000533637"/>
    </source>
</evidence>
<dbReference type="EMBL" id="JACHOC010000007">
    <property type="protein sequence ID" value="MBB4623468.1"/>
    <property type="molecule type" value="Genomic_DNA"/>
</dbReference>
<evidence type="ECO:0000256" key="1">
    <source>
        <dbReference type="SAM" id="MobiDB-lite"/>
    </source>
</evidence>
<organism evidence="2 3">
    <name type="scientific">Parabacteroides faecis</name>
    <dbReference type="NCBI Taxonomy" id="1217282"/>
    <lineage>
        <taxon>Bacteria</taxon>
        <taxon>Pseudomonadati</taxon>
        <taxon>Bacteroidota</taxon>
        <taxon>Bacteroidia</taxon>
        <taxon>Bacteroidales</taxon>
        <taxon>Tannerellaceae</taxon>
        <taxon>Parabacteroides</taxon>
    </lineage>
</organism>
<proteinExistence type="predicted"/>
<protein>
    <recommendedName>
        <fullName evidence="4">DNA-binding protein</fullName>
    </recommendedName>
</protein>
<dbReference type="Proteomes" id="UP000533637">
    <property type="component" value="Unassembled WGS sequence"/>
</dbReference>